<gene>
    <name evidence="19" type="ORF">BgAZ_401880</name>
</gene>
<feature type="domain" description="USP" evidence="17">
    <location>
        <begin position="315"/>
        <end position="777"/>
    </location>
</feature>
<evidence type="ECO:0000256" key="9">
    <source>
        <dbReference type="ARBA" id="ARBA00022807"/>
    </source>
</evidence>
<dbReference type="PROSITE" id="PS00972">
    <property type="entry name" value="USP_1"/>
    <property type="match status" value="1"/>
</dbReference>
<feature type="binding site" evidence="13">
    <location>
        <position position="251"/>
    </location>
    <ligand>
        <name>substrate</name>
    </ligand>
</feature>
<dbReference type="PROSITE" id="PS50030">
    <property type="entry name" value="UBA"/>
    <property type="match status" value="1"/>
</dbReference>
<keyword evidence="9 11" id="KW-0788">Thiol protease</keyword>
<feature type="domain" description="UBP-type" evidence="18">
    <location>
        <begin position="159"/>
        <end position="275"/>
    </location>
</feature>
<evidence type="ECO:0000256" key="1">
    <source>
        <dbReference type="ARBA" id="ARBA00000707"/>
    </source>
</evidence>
<organism evidence="19 20">
    <name type="scientific">Babesia gibsoni</name>
    <dbReference type="NCBI Taxonomy" id="33632"/>
    <lineage>
        <taxon>Eukaryota</taxon>
        <taxon>Sar</taxon>
        <taxon>Alveolata</taxon>
        <taxon>Apicomplexa</taxon>
        <taxon>Aconoidasida</taxon>
        <taxon>Piroplasmida</taxon>
        <taxon>Babesiidae</taxon>
        <taxon>Babesia</taxon>
    </lineage>
</organism>
<evidence type="ECO:0000256" key="15">
    <source>
        <dbReference type="PROSITE-ProRule" id="PRU00502"/>
    </source>
</evidence>
<dbReference type="Gene3D" id="1.10.8.10">
    <property type="entry name" value="DNA helicase RuvA subunit, C-terminal domain"/>
    <property type="match status" value="1"/>
</dbReference>
<keyword evidence="6 15" id="KW-0863">Zinc-finger</keyword>
<evidence type="ECO:0000256" key="2">
    <source>
        <dbReference type="ARBA" id="ARBA00009085"/>
    </source>
</evidence>
<dbReference type="InterPro" id="IPR038765">
    <property type="entry name" value="Papain-like_cys_pep_sf"/>
</dbReference>
<dbReference type="GO" id="GO:0006508">
    <property type="term" value="P:proteolysis"/>
    <property type="evidence" value="ECO:0007669"/>
    <property type="project" value="UniProtKB-KW"/>
</dbReference>
<evidence type="ECO:0000256" key="3">
    <source>
        <dbReference type="ARBA" id="ARBA00022670"/>
    </source>
</evidence>
<dbReference type="Gene3D" id="3.90.70.10">
    <property type="entry name" value="Cysteine proteinases"/>
    <property type="match status" value="1"/>
</dbReference>
<dbReference type="InterPro" id="IPR041432">
    <property type="entry name" value="UBP13_Znf-UBP_var"/>
</dbReference>
<name>A0AAD8PCM2_BABGI</name>
<feature type="binding site" evidence="13">
    <location>
        <begin position="205"/>
        <end position="208"/>
    </location>
    <ligand>
        <name>substrate</name>
    </ligand>
</feature>
<evidence type="ECO:0000259" key="17">
    <source>
        <dbReference type="PROSITE" id="PS50235"/>
    </source>
</evidence>
<keyword evidence="5" id="KW-0677">Repeat</keyword>
<comment type="caution">
    <text evidence="19">The sequence shown here is derived from an EMBL/GenBank/DDBJ whole genome shotgun (WGS) entry which is preliminary data.</text>
</comment>
<evidence type="ECO:0000256" key="7">
    <source>
        <dbReference type="ARBA" id="ARBA00022786"/>
    </source>
</evidence>
<accession>A0AAD8PCM2</accession>
<keyword evidence="3 11" id="KW-0645">Protease</keyword>
<comment type="catalytic activity">
    <reaction evidence="1 11">
        <text>Thiol-dependent hydrolysis of ester, thioester, amide, peptide and isopeptide bonds formed by the C-terminal Gly of ubiquitin (a 76-residue protein attached to proteins as an intracellular targeting signal).</text>
        <dbReference type="EC" id="3.4.19.12"/>
    </reaction>
</comment>
<dbReference type="Pfam" id="PF00443">
    <property type="entry name" value="UCH"/>
    <property type="match status" value="1"/>
</dbReference>
<feature type="active site" description="Proton acceptor" evidence="12">
    <location>
        <position position="739"/>
    </location>
</feature>
<feature type="binding site" evidence="14">
    <location>
        <position position="186"/>
    </location>
    <ligand>
        <name>Zn(2+)</name>
        <dbReference type="ChEBI" id="CHEBI:29105"/>
    </ligand>
</feature>
<dbReference type="GO" id="GO:0008270">
    <property type="term" value="F:zinc ion binding"/>
    <property type="evidence" value="ECO:0007669"/>
    <property type="project" value="UniProtKB-UniRule"/>
</dbReference>
<keyword evidence="4 11" id="KW-0479">Metal-binding</keyword>
<dbReference type="InterPro" id="IPR028889">
    <property type="entry name" value="USP"/>
</dbReference>
<dbReference type="SUPFAM" id="SSF54001">
    <property type="entry name" value="Cysteine proteinases"/>
    <property type="match status" value="1"/>
</dbReference>
<evidence type="ECO:0000256" key="12">
    <source>
        <dbReference type="PIRSR" id="PIRSR016308-1"/>
    </source>
</evidence>
<feature type="domain" description="UBA" evidence="16">
    <location>
        <begin position="611"/>
        <end position="652"/>
    </location>
</feature>
<dbReference type="PANTHER" id="PTHR21646">
    <property type="entry name" value="UBIQUITIN CARBOXYL-TERMINAL HYDROLASE"/>
    <property type="match status" value="1"/>
</dbReference>
<dbReference type="PROSITE" id="PS50271">
    <property type="entry name" value="ZF_UBP"/>
    <property type="match status" value="1"/>
</dbReference>
<dbReference type="InterPro" id="IPR001607">
    <property type="entry name" value="Znf_UBP"/>
</dbReference>
<dbReference type="PROSITE" id="PS50235">
    <property type="entry name" value="USP_3"/>
    <property type="match status" value="1"/>
</dbReference>
<evidence type="ECO:0000256" key="5">
    <source>
        <dbReference type="ARBA" id="ARBA00022737"/>
    </source>
</evidence>
<feature type="binding site" evidence="14">
    <location>
        <position position="183"/>
    </location>
    <ligand>
        <name>Zn(2+)</name>
        <dbReference type="ChEBI" id="CHEBI:29105"/>
    </ligand>
</feature>
<dbReference type="PANTHER" id="PTHR21646:SF10">
    <property type="entry name" value="UBIQUITIN CARBOXYL-TERMINAL HYDROLASE 14"/>
    <property type="match status" value="1"/>
</dbReference>
<dbReference type="PIRSF" id="PIRSF016308">
    <property type="entry name" value="UBP"/>
    <property type="match status" value="1"/>
</dbReference>
<evidence type="ECO:0000256" key="6">
    <source>
        <dbReference type="ARBA" id="ARBA00022771"/>
    </source>
</evidence>
<dbReference type="Proteomes" id="UP001230268">
    <property type="component" value="Unassembled WGS sequence"/>
</dbReference>
<dbReference type="SUPFAM" id="SSF57850">
    <property type="entry name" value="RING/U-box"/>
    <property type="match status" value="1"/>
</dbReference>
<dbReference type="Gene3D" id="3.30.40.10">
    <property type="entry name" value="Zinc/RING finger domain, C3HC4 (zinc finger)"/>
    <property type="match status" value="2"/>
</dbReference>
<evidence type="ECO:0000256" key="14">
    <source>
        <dbReference type="PIRSR" id="PIRSR016308-3"/>
    </source>
</evidence>
<evidence type="ECO:0000256" key="11">
    <source>
        <dbReference type="PIRNR" id="PIRNR016308"/>
    </source>
</evidence>
<keyword evidence="20" id="KW-1185">Reference proteome</keyword>
<sequence>MMKPEEIAALSERLGLKSPQRNTPVHKEECIYSNDTEKSPKGLYINLKTFQSFGHDMLTYDRSGQDTLYLHVKKNFVPRKVPEEEEEATPNVDDRGAAVYKQKKLYDEVLECHVCSSARDDFVPLDMAPQEVQSICKAIVDHEGYDVKKDDFYWEEKAVESKYAKSLFQIDSPPVINYGDLACQRCGAKSNLWLNLSDGYIGCGRKNFDCGGCQDGQEGAAIQHYNETGGVRPLAVKVGTITATSGDVYSYAPDEDCLVIDPYLADHLAHFGIDVKNLTRTEKSTLELEMEKNELHDWSNMNTSDTEVAYGPGLVGMDNLGNTCYMNSAIQFLAAVDDLASYFNSNYDRIARGIPEGFMPHEDVLLQFAKTIKSLITDRVVNQQLELINLYKKACEEASIEYVKPEEYKNFSIRPTMLKYAIGQTKKDFLNNDQQDAEEFLSFFINLLEDMSPEIKRRCAEPLKLKDMFFAYTRQSIICDSLNKITYNDNENQMICLPLYSASCDKDKMDSSEPIPLTECFKNWGMEQEIEYLQGSETHPAVIKNSFLTLPDYLIVNLERFHIKPDYTIEKITNPITVPPEGIVLETCEERDTEGYNIECNTRETKKAKTTINPGVLKSLMAMGFSEKLCTAACEKTGSSDIETCVNWILTNMDNVSEDNLECGKDASDVAVNASILMDLGYSHESASMAAEKFGDDIAAAVDWITNNEGRPKSNKRKRSTYRPTAIISHIGSSINTGHYVCHVNRNGHWYTFNDSKVLRNNSIPTGNGYIYLLRRCPEEPCNIDKDNTEKA</sequence>
<keyword evidence="10 11" id="KW-0862">Zinc</keyword>
<proteinExistence type="inferred from homology"/>
<dbReference type="EC" id="3.4.19.12" evidence="11"/>
<dbReference type="GO" id="GO:0004843">
    <property type="term" value="F:cysteine-type deubiquitinase activity"/>
    <property type="evidence" value="ECO:0007669"/>
    <property type="project" value="UniProtKB-UniRule"/>
</dbReference>
<feature type="binding site" evidence="13">
    <location>
        <position position="193"/>
    </location>
    <ligand>
        <name>substrate</name>
    </ligand>
</feature>
<evidence type="ECO:0000313" key="20">
    <source>
        <dbReference type="Proteomes" id="UP001230268"/>
    </source>
</evidence>
<keyword evidence="7 11" id="KW-0833">Ubl conjugation pathway</keyword>
<dbReference type="InterPro" id="IPR013083">
    <property type="entry name" value="Znf_RING/FYVE/PHD"/>
</dbReference>
<feature type="binding site" evidence="13">
    <location>
        <position position="249"/>
    </location>
    <ligand>
        <name>substrate</name>
    </ligand>
</feature>
<dbReference type="InterPro" id="IPR050185">
    <property type="entry name" value="Ub_carboxyl-term_hydrolase"/>
</dbReference>
<dbReference type="InterPro" id="IPR018200">
    <property type="entry name" value="USP_CS"/>
</dbReference>
<feature type="active site" description="Nucleophile" evidence="12">
    <location>
        <position position="324"/>
    </location>
</feature>
<evidence type="ECO:0000259" key="18">
    <source>
        <dbReference type="PROSITE" id="PS50271"/>
    </source>
</evidence>
<feature type="binding site" evidence="14">
    <location>
        <position position="203"/>
    </location>
    <ligand>
        <name>Zn(2+)</name>
        <dbReference type="ChEBI" id="CHEBI:29105"/>
    </ligand>
</feature>
<evidence type="ECO:0000256" key="10">
    <source>
        <dbReference type="ARBA" id="ARBA00022833"/>
    </source>
</evidence>
<keyword evidence="8 11" id="KW-0378">Hydrolase</keyword>
<dbReference type="InterPro" id="IPR015940">
    <property type="entry name" value="UBA"/>
</dbReference>
<dbReference type="SMART" id="SM00165">
    <property type="entry name" value="UBA"/>
    <property type="match status" value="2"/>
</dbReference>
<evidence type="ECO:0000256" key="4">
    <source>
        <dbReference type="ARBA" id="ARBA00022723"/>
    </source>
</evidence>
<dbReference type="EMBL" id="JAVEPI010000004">
    <property type="protein sequence ID" value="KAK1442158.1"/>
    <property type="molecule type" value="Genomic_DNA"/>
</dbReference>
<dbReference type="InterPro" id="IPR016652">
    <property type="entry name" value="Ubiquitinyl_hydrolase"/>
</dbReference>
<evidence type="ECO:0000256" key="8">
    <source>
        <dbReference type="ARBA" id="ARBA00022801"/>
    </source>
</evidence>
<protein>
    <recommendedName>
        <fullName evidence="11">Ubiquitin carboxyl-terminal hydrolase</fullName>
        <ecNumber evidence="11">3.4.19.12</ecNumber>
    </recommendedName>
</protein>
<dbReference type="GO" id="GO:0016579">
    <property type="term" value="P:protein deubiquitination"/>
    <property type="evidence" value="ECO:0007669"/>
    <property type="project" value="InterPro"/>
</dbReference>
<feature type="binding site" evidence="13">
    <location>
        <position position="256"/>
    </location>
    <ligand>
        <name>substrate</name>
    </ligand>
</feature>
<reference evidence="19" key="1">
    <citation type="submission" date="2023-08" db="EMBL/GenBank/DDBJ databases">
        <title>Draft sequence of the Babesia gibsoni genome.</title>
        <authorList>
            <person name="Yamagishi J.Y."/>
            <person name="Xuan X.X."/>
        </authorList>
    </citation>
    <scope>NUCLEOTIDE SEQUENCE</scope>
    <source>
        <strain evidence="19">Azabu</strain>
    </source>
</reference>
<evidence type="ECO:0000259" key="16">
    <source>
        <dbReference type="PROSITE" id="PS50030"/>
    </source>
</evidence>
<dbReference type="Pfam" id="PF17807">
    <property type="entry name" value="zf-UBP_var"/>
    <property type="match status" value="1"/>
</dbReference>
<dbReference type="SMART" id="SM00290">
    <property type="entry name" value="ZnF_UBP"/>
    <property type="match status" value="1"/>
</dbReference>
<comment type="similarity">
    <text evidence="2 11">Belongs to the peptidase C19 family.</text>
</comment>
<evidence type="ECO:0000256" key="13">
    <source>
        <dbReference type="PIRSR" id="PIRSR016308-2"/>
    </source>
</evidence>
<dbReference type="Pfam" id="PF02148">
    <property type="entry name" value="zf-UBP"/>
    <property type="match status" value="1"/>
</dbReference>
<dbReference type="AlphaFoldDB" id="A0AAD8PCM2"/>
<dbReference type="InterPro" id="IPR001394">
    <property type="entry name" value="Peptidase_C19_UCH"/>
</dbReference>
<evidence type="ECO:0000313" key="19">
    <source>
        <dbReference type="EMBL" id="KAK1442158.1"/>
    </source>
</evidence>